<dbReference type="EMBL" id="JBBKZT010000002">
    <property type="protein sequence ID" value="MEJ8846249.1"/>
    <property type="molecule type" value="Genomic_DNA"/>
</dbReference>
<dbReference type="InterPro" id="IPR050261">
    <property type="entry name" value="FrsA_esterase"/>
</dbReference>
<dbReference type="Gene3D" id="3.40.50.1820">
    <property type="entry name" value="alpha/beta hydrolase"/>
    <property type="match status" value="1"/>
</dbReference>
<dbReference type="Proteomes" id="UP001385892">
    <property type="component" value="Unassembled WGS sequence"/>
</dbReference>
<dbReference type="SUPFAM" id="SSF53474">
    <property type="entry name" value="alpha/beta-Hydrolases"/>
    <property type="match status" value="1"/>
</dbReference>
<evidence type="ECO:0000313" key="4">
    <source>
        <dbReference type="EMBL" id="MEJ8846249.1"/>
    </source>
</evidence>
<protein>
    <submittedName>
        <fullName evidence="4">Prolyl oligopeptidase family serine peptidase</fullName>
    </submittedName>
</protein>
<organism evidence="4 5">
    <name type="scientific">Variovorax rhizosphaerae</name>
    <dbReference type="NCBI Taxonomy" id="1836200"/>
    <lineage>
        <taxon>Bacteria</taxon>
        <taxon>Pseudomonadati</taxon>
        <taxon>Pseudomonadota</taxon>
        <taxon>Betaproteobacteria</taxon>
        <taxon>Burkholderiales</taxon>
        <taxon>Comamonadaceae</taxon>
        <taxon>Variovorax</taxon>
    </lineage>
</organism>
<dbReference type="RefSeq" id="WP_340341388.1">
    <property type="nucleotide sequence ID" value="NZ_JBBKZT010000002.1"/>
</dbReference>
<dbReference type="InterPro" id="IPR029058">
    <property type="entry name" value="AB_hydrolase_fold"/>
</dbReference>
<dbReference type="Pfam" id="PF00326">
    <property type="entry name" value="Peptidase_S9"/>
    <property type="match status" value="1"/>
</dbReference>
<dbReference type="InterPro" id="IPR002471">
    <property type="entry name" value="Pept_S9_AS"/>
</dbReference>
<evidence type="ECO:0000256" key="2">
    <source>
        <dbReference type="SAM" id="SignalP"/>
    </source>
</evidence>
<gene>
    <name evidence="4" type="ORF">WKW82_06300</name>
</gene>
<dbReference type="InterPro" id="IPR001375">
    <property type="entry name" value="Peptidase_S9_cat"/>
</dbReference>
<reference evidence="4 5" key="1">
    <citation type="submission" date="2024-03" db="EMBL/GenBank/DDBJ databases">
        <title>Novel species of the genus Variovorax.</title>
        <authorList>
            <person name="Liu Q."/>
            <person name="Xin Y.-H."/>
        </authorList>
    </citation>
    <scope>NUCLEOTIDE SEQUENCE [LARGE SCALE GENOMIC DNA]</scope>
    <source>
        <strain evidence="4 5">KACC 18900</strain>
    </source>
</reference>
<dbReference type="PROSITE" id="PS00708">
    <property type="entry name" value="PRO_ENDOPEP_SER"/>
    <property type="match status" value="1"/>
</dbReference>
<keyword evidence="1" id="KW-0378">Hydrolase</keyword>
<keyword evidence="2" id="KW-0732">Signal</keyword>
<feature type="domain" description="Peptidase S9 prolyl oligopeptidase catalytic" evidence="3">
    <location>
        <begin position="275"/>
        <end position="327"/>
    </location>
</feature>
<accession>A0ABU8WFR2</accession>
<dbReference type="PANTHER" id="PTHR22946:SF9">
    <property type="entry name" value="POLYKETIDE TRANSFERASE AF380"/>
    <property type="match status" value="1"/>
</dbReference>
<sequence>MIRRALFVALVFCAGMASGQTRWPDYISSLEPDTSESPVMAALPADAVVRVPDAALPASRKRWSGAWSGWACAARVCDVKVAVEQVSDQGATIVYAAASSAMASYSERLEARFNADGELQGTLTNGRQLVFRLRDGNVMEFLSRRSATEFAAGVLAKADASSPQRVVERIPTPFVEGGKPVSLEVVIYKPAGIGPFPLLMVNHGSTGNGDNPALFTSTFTSPTLTRYFVGKGWMVAYPQRRGRGKSDGLYDEGFNRERSAYSCNPALSLAGFDHALADVDAAADYLLAKPEVDTRHSVIAGVSRGGVLSVAYAGMHPERFAGVINFVGGWMGDGCLQVDAINAPAFERGARFRKPELWLYGENDPFYKMAHSRKNYDAFTAAGGRADFVAIDPGIGQGGHGIHARPELWRDAVNQYLGAIARP</sequence>
<dbReference type="PANTHER" id="PTHR22946">
    <property type="entry name" value="DIENELACTONE HYDROLASE DOMAIN-CONTAINING PROTEIN-RELATED"/>
    <property type="match status" value="1"/>
</dbReference>
<keyword evidence="5" id="KW-1185">Reference proteome</keyword>
<proteinExistence type="predicted"/>
<feature type="signal peptide" evidence="2">
    <location>
        <begin position="1"/>
        <end position="19"/>
    </location>
</feature>
<evidence type="ECO:0000259" key="3">
    <source>
        <dbReference type="Pfam" id="PF00326"/>
    </source>
</evidence>
<evidence type="ECO:0000313" key="5">
    <source>
        <dbReference type="Proteomes" id="UP001385892"/>
    </source>
</evidence>
<evidence type="ECO:0000256" key="1">
    <source>
        <dbReference type="ARBA" id="ARBA00022801"/>
    </source>
</evidence>
<feature type="chain" id="PRO_5045806062" evidence="2">
    <location>
        <begin position="20"/>
        <end position="423"/>
    </location>
</feature>
<comment type="caution">
    <text evidence="4">The sequence shown here is derived from an EMBL/GenBank/DDBJ whole genome shotgun (WGS) entry which is preliminary data.</text>
</comment>
<name>A0ABU8WFR2_9BURK</name>